<evidence type="ECO:0000313" key="2">
    <source>
        <dbReference type="Proteomes" id="UP001576708"/>
    </source>
</evidence>
<name>A0ABV4VG75_9GAMM</name>
<proteinExistence type="predicted"/>
<dbReference type="EMBL" id="JBHFGU010000002">
    <property type="protein sequence ID" value="MFB2619296.1"/>
    <property type="molecule type" value="Genomic_DNA"/>
</dbReference>
<protein>
    <submittedName>
        <fullName evidence="1">DUF2947 domain-containing protein</fullName>
    </submittedName>
</protein>
<gene>
    <name evidence="1" type="ORF">ACE02W_05670</name>
</gene>
<dbReference type="RefSeq" id="WP_342201041.1">
    <property type="nucleotide sequence ID" value="NZ_JBCATE010000002.1"/>
</dbReference>
<evidence type="ECO:0000313" key="1">
    <source>
        <dbReference type="EMBL" id="MFB2619296.1"/>
    </source>
</evidence>
<dbReference type="Pfam" id="PF11163">
    <property type="entry name" value="DUF2947"/>
    <property type="match status" value="1"/>
</dbReference>
<comment type="caution">
    <text evidence="1">The sequence shown here is derived from an EMBL/GenBank/DDBJ whole genome shotgun (WGS) entry which is preliminary data.</text>
</comment>
<dbReference type="InterPro" id="IPR021334">
    <property type="entry name" value="DUF2947"/>
</dbReference>
<accession>A0ABV4VG75</accession>
<reference evidence="1 2" key="1">
    <citation type="submission" date="2024-09" db="EMBL/GenBank/DDBJ databases">
        <authorList>
            <person name="Zhang Y."/>
        </authorList>
    </citation>
    <scope>NUCLEOTIDE SEQUENCE [LARGE SCALE GENOMIC DNA]</scope>
    <source>
        <strain evidence="1 2">ZJ318</strain>
    </source>
</reference>
<dbReference type="Proteomes" id="UP001576708">
    <property type="component" value="Unassembled WGS sequence"/>
</dbReference>
<organism evidence="1 2">
    <name type="scientific">Shewanella mangrovisoli</name>
    <dbReference type="NCBI Taxonomy" id="2864211"/>
    <lineage>
        <taxon>Bacteria</taxon>
        <taxon>Pseudomonadati</taxon>
        <taxon>Pseudomonadota</taxon>
        <taxon>Gammaproteobacteria</taxon>
        <taxon>Alteromonadales</taxon>
        <taxon>Shewanellaceae</taxon>
        <taxon>Shewanella</taxon>
    </lineage>
</organism>
<sequence>MNSKFSYIPLNDYRRKWIFNHKDLPVSDEDKTGILPLTDKSAMLVWNQWISNKSSRAEQFTKGDWAAKANAWVKTDHWQSAWDSEDNSLPEMLAEFIQWPDDTQVFFCYEKYQVIETRWDVFVRNWKCFLFFDDGPILISPKQKQAVMFEQNGQYKLGVRG</sequence>
<keyword evidence="2" id="KW-1185">Reference proteome</keyword>